<dbReference type="Proteomes" id="UP000008988">
    <property type="component" value="Unassembled WGS sequence"/>
</dbReference>
<gene>
    <name evidence="1" type="ORF">AWRI1631_81090</name>
</gene>
<proteinExistence type="predicted"/>
<organism evidence="1 2">
    <name type="scientific">Saccharomyces cerevisiae (strain AWRI1631)</name>
    <name type="common">Baker's yeast</name>
    <dbReference type="NCBI Taxonomy" id="545124"/>
    <lineage>
        <taxon>Eukaryota</taxon>
        <taxon>Fungi</taxon>
        <taxon>Dikarya</taxon>
        <taxon>Ascomycota</taxon>
        <taxon>Saccharomycotina</taxon>
        <taxon>Saccharomycetes</taxon>
        <taxon>Saccharomycetales</taxon>
        <taxon>Saccharomycetaceae</taxon>
        <taxon>Saccharomyces</taxon>
    </lineage>
</organism>
<protein>
    <submittedName>
        <fullName evidence="1">Uncharacterized protein</fullName>
    </submittedName>
</protein>
<sequence>HKTPCDGLKDRIWKQFKEEEERRKLVQVFRGVLVSLH</sequence>
<reference evidence="1 2" key="1">
    <citation type="journal article" date="2008" name="FEMS Yeast Res.">
        <title>Comparative genome analysis of a Saccharomyces cerevisiae wine strain.</title>
        <authorList>
            <person name="Borneman A.R."/>
            <person name="Forgan A.H."/>
            <person name="Pretorius I.S."/>
            <person name="Chambers P.J."/>
        </authorList>
    </citation>
    <scope>NUCLEOTIDE SEQUENCE [LARGE SCALE GENOMIC DNA]</scope>
    <source>
        <strain evidence="1 2">AWRI1631</strain>
    </source>
</reference>
<evidence type="ECO:0000313" key="1">
    <source>
        <dbReference type="EMBL" id="EDZ71751.1"/>
    </source>
</evidence>
<feature type="non-terminal residue" evidence="1">
    <location>
        <position position="1"/>
    </location>
</feature>
<evidence type="ECO:0000313" key="2">
    <source>
        <dbReference type="Proteomes" id="UP000008988"/>
    </source>
</evidence>
<comment type="caution">
    <text evidence="1">The sequence shown here is derived from an EMBL/GenBank/DDBJ whole genome shotgun (WGS) entry which is preliminary data.</text>
</comment>
<dbReference type="EMBL" id="ABSV01001087">
    <property type="protein sequence ID" value="EDZ71751.1"/>
    <property type="molecule type" value="Genomic_DNA"/>
</dbReference>
<name>B5VJY8_YEAS6</name>
<dbReference type="AlphaFoldDB" id="B5VJY8"/>
<accession>B5VJY8</accession>